<keyword evidence="4" id="KW-1003">Cell membrane</keyword>
<dbReference type="InterPro" id="IPR013098">
    <property type="entry name" value="Ig_I-set"/>
</dbReference>
<feature type="domain" description="Fibronectin type-III" evidence="20">
    <location>
        <begin position="616"/>
        <end position="710"/>
    </location>
</feature>
<keyword evidence="10 18" id="KW-0472">Membrane</keyword>
<evidence type="ECO:0000256" key="10">
    <source>
        <dbReference type="ARBA" id="ARBA00023136"/>
    </source>
</evidence>
<dbReference type="SMART" id="SM00060">
    <property type="entry name" value="FN3"/>
    <property type="match status" value="4"/>
</dbReference>
<dbReference type="PANTHER" id="PTHR44170:SF36">
    <property type="entry name" value="L1 CELL ADHESION MOLECULE"/>
    <property type="match status" value="1"/>
</dbReference>
<dbReference type="GeneTree" id="ENSGT00940000157506"/>
<dbReference type="InterPro" id="IPR003599">
    <property type="entry name" value="Ig_sub"/>
</dbReference>
<dbReference type="FunFam" id="2.60.40.10:FF:000367">
    <property type="entry name" value="Neural cell adhesion molecule L1-like protein"/>
    <property type="match status" value="1"/>
</dbReference>
<accession>A0A3Q0T1U1</accession>
<evidence type="ECO:0000256" key="5">
    <source>
        <dbReference type="ARBA" id="ARBA00022692"/>
    </source>
</evidence>
<dbReference type="GO" id="GO:0007420">
    <property type="term" value="P:brain development"/>
    <property type="evidence" value="ECO:0007669"/>
    <property type="project" value="TreeGrafter"/>
</dbReference>
<keyword evidence="5 18" id="KW-0812">Transmembrane</keyword>
<comment type="similarity">
    <text evidence="3">Belongs to the immunoglobulin superfamily. L1/neurofascin/NgCAM family.</text>
</comment>
<dbReference type="Pfam" id="PF00047">
    <property type="entry name" value="ig"/>
    <property type="match status" value="1"/>
</dbReference>
<feature type="region of interest" description="Disordered" evidence="17">
    <location>
        <begin position="977"/>
        <end position="997"/>
    </location>
</feature>
<evidence type="ECO:0000256" key="12">
    <source>
        <dbReference type="ARBA" id="ARBA00023180"/>
    </source>
</evidence>
<feature type="domain" description="Ig-like" evidence="19">
    <location>
        <begin position="384"/>
        <end position="511"/>
    </location>
</feature>
<evidence type="ECO:0000256" key="7">
    <source>
        <dbReference type="ARBA" id="ARBA00022737"/>
    </source>
</evidence>
<evidence type="ECO:0000313" key="21">
    <source>
        <dbReference type="Ensembl" id="ENSACIP00000030023.1"/>
    </source>
</evidence>
<feature type="domain" description="Fibronectin type-III" evidence="20">
    <location>
        <begin position="715"/>
        <end position="817"/>
    </location>
</feature>
<dbReference type="Pfam" id="PF13882">
    <property type="entry name" value="Bravo_FIGEY"/>
    <property type="match status" value="1"/>
</dbReference>
<evidence type="ECO:0000256" key="4">
    <source>
        <dbReference type="ARBA" id="ARBA00022475"/>
    </source>
</evidence>
<keyword evidence="7" id="KW-0677">Repeat</keyword>
<proteinExistence type="inferred from homology"/>
<dbReference type="InterPro" id="IPR003961">
    <property type="entry name" value="FN3_dom"/>
</dbReference>
<evidence type="ECO:0000256" key="18">
    <source>
        <dbReference type="SAM" id="Phobius"/>
    </source>
</evidence>
<protein>
    <recommendedName>
        <fullName evidence="16">Neural cell adhesion molecule L1</fullName>
    </recommendedName>
</protein>
<dbReference type="InterPro" id="IPR013151">
    <property type="entry name" value="Immunoglobulin_dom"/>
</dbReference>
<dbReference type="SMART" id="SM00409">
    <property type="entry name" value="IG"/>
    <property type="match status" value="5"/>
</dbReference>
<organism evidence="21 22">
    <name type="scientific">Amphilophus citrinellus</name>
    <name type="common">Midas cichlid</name>
    <name type="synonym">Cichlasoma citrinellum</name>
    <dbReference type="NCBI Taxonomy" id="61819"/>
    <lineage>
        <taxon>Eukaryota</taxon>
        <taxon>Metazoa</taxon>
        <taxon>Chordata</taxon>
        <taxon>Craniata</taxon>
        <taxon>Vertebrata</taxon>
        <taxon>Euteleostomi</taxon>
        <taxon>Actinopterygii</taxon>
        <taxon>Neopterygii</taxon>
        <taxon>Teleostei</taxon>
        <taxon>Neoteleostei</taxon>
        <taxon>Acanthomorphata</taxon>
        <taxon>Ovalentaria</taxon>
        <taxon>Cichlomorphae</taxon>
        <taxon>Cichliformes</taxon>
        <taxon>Cichlidae</taxon>
        <taxon>New World cichlids</taxon>
        <taxon>Cichlasomatinae</taxon>
        <taxon>Heroini</taxon>
        <taxon>Amphilophus</taxon>
    </lineage>
</organism>
<evidence type="ECO:0000256" key="16">
    <source>
        <dbReference type="ARBA" id="ARBA00074488"/>
    </source>
</evidence>
<keyword evidence="14" id="KW-0393">Immunoglobulin domain</keyword>
<dbReference type="GO" id="GO:0007411">
    <property type="term" value="P:axon guidance"/>
    <property type="evidence" value="ECO:0007669"/>
    <property type="project" value="TreeGrafter"/>
</dbReference>
<dbReference type="PROSITE" id="PS50853">
    <property type="entry name" value="FN3"/>
    <property type="match status" value="4"/>
</dbReference>
<keyword evidence="13" id="KW-0966">Cell projection</keyword>
<evidence type="ECO:0000313" key="22">
    <source>
        <dbReference type="Proteomes" id="UP000261340"/>
    </source>
</evidence>
<dbReference type="Proteomes" id="UP000261340">
    <property type="component" value="Unplaced"/>
</dbReference>
<feature type="transmembrane region" description="Helical" evidence="18">
    <location>
        <begin position="948"/>
        <end position="969"/>
    </location>
</feature>
<dbReference type="OMA" id="MEYIVEY"/>
<comment type="function">
    <text evidence="15">Neural cell adhesion molecule involved in the dynamics of cell adhesion and in the generation of transmembrane signals at tyrosine kinase receptors. During brain development, critical in multiple processes, including neuronal migration, axonal growth and fasciculation, and synaptogenesis. In the mature brain, plays a role in the dynamics of neuronal structure and function, including synaptic plasticity.</text>
</comment>
<dbReference type="InterPro" id="IPR007110">
    <property type="entry name" value="Ig-like_dom"/>
</dbReference>
<reference evidence="21" key="2">
    <citation type="submission" date="2025-09" db="UniProtKB">
        <authorList>
            <consortium name="Ensembl"/>
        </authorList>
    </citation>
    <scope>IDENTIFICATION</scope>
</reference>
<evidence type="ECO:0000256" key="11">
    <source>
        <dbReference type="ARBA" id="ARBA00023157"/>
    </source>
</evidence>
<feature type="compositionally biased region" description="Polar residues" evidence="17">
    <location>
        <begin position="1067"/>
        <end position="1089"/>
    </location>
</feature>
<keyword evidence="9 18" id="KW-1133">Transmembrane helix</keyword>
<evidence type="ECO:0000256" key="6">
    <source>
        <dbReference type="ARBA" id="ARBA00022729"/>
    </source>
</evidence>
<keyword evidence="8" id="KW-0130">Cell adhesion</keyword>
<feature type="domain" description="Fibronectin type-III" evidence="20">
    <location>
        <begin position="516"/>
        <end position="611"/>
    </location>
</feature>
<dbReference type="Pfam" id="PF07679">
    <property type="entry name" value="I-set"/>
    <property type="match status" value="1"/>
</dbReference>
<dbReference type="Pfam" id="PF00041">
    <property type="entry name" value="fn3"/>
    <property type="match status" value="3"/>
</dbReference>
<keyword evidence="11" id="KW-1015">Disulfide bond</keyword>
<evidence type="ECO:0000256" key="1">
    <source>
        <dbReference type="ARBA" id="ARBA00004251"/>
    </source>
</evidence>
<dbReference type="PROSITE" id="PS50835">
    <property type="entry name" value="IG_LIKE"/>
    <property type="match status" value="5"/>
</dbReference>
<dbReference type="AlphaFoldDB" id="A0A3Q0T1U1"/>
<dbReference type="Gene3D" id="2.60.40.10">
    <property type="entry name" value="Immunoglobulins"/>
    <property type="match status" value="9"/>
</dbReference>
<dbReference type="FunFam" id="2.60.40.10:FF:000005">
    <property type="entry name" value="Neuronal cell adhesion molecule"/>
    <property type="match status" value="1"/>
</dbReference>
<dbReference type="GO" id="GO:0098632">
    <property type="term" value="F:cell-cell adhesion mediator activity"/>
    <property type="evidence" value="ECO:0007669"/>
    <property type="project" value="TreeGrafter"/>
</dbReference>
<keyword evidence="12" id="KW-0325">Glycoprotein</keyword>
<dbReference type="SMART" id="SM00408">
    <property type="entry name" value="IGc2"/>
    <property type="match status" value="4"/>
</dbReference>
<sequence length="1089" mass="121473">ESVTVFSVEDLVMSCEASGNPPPIFRWTKDGEDFDPGSDPELKVSERSGSFAFYTLSNTMDTLTKYQGKYVCYASNELGTAVSNEAILNTDGKNQKEKKVDIRVEEGNSTTLKCNPPQSSMEPIIHWMDLRLRHIELSKRVMLGKDGNLYFASLDISDSRDDYTCNVQYLATRTILAKEPITLKVVPSNSILRNRRPQMMRPAGKHSTYHALRGQTLELECIVQGLPTPEVSWLRKDGEFSESRTSKDMFDRRLRFTNISESDGGEYQCIAENSQGKATHTYMLTVEAAPYWVKEPVSQLYAPGETVKLDCQADGIPFPTISWTINGVPISEVDKDSSRTLTASGSLILEDVNFRDTAIYQCWASNKHGTILTNTNVYVIELPPQLLTEDGNTYAYTEGQKALLECETFGSPKPKVIWRYYNVVALHMHKLIAKCCYIWAVTVNSVTVANIQSGFVPCSKMRKVAFKLDPRVNPLANGWLEISNVTQSDDGIYTCTVPNTNLSISAELEIFNRPDPPILLQISDPKHREVTLSWTPGDDHNSPVTEYVVEFEEQGSKERGWEELKRVSGNKERADLTLWPYMSYRFRVIAINDVGKSNPSKPSEIHSTPAEAPDTNPEDVRSDSINPNTLVITWEKMDKRNFHGPDFKYCVQWRRAVGGGPDWHEKNVTDPPFHVDNVGNFSAFEIKVQAFNEIGRGPEPDPVIGYSGEDVPLEAPMDVGVVLLNSTTIKVTWAPIDKETVRGHLLGYKVLTGSKGHHRGRRARELESMVVDTEPNEQKKVISDLRPFSHYSLEVAVYNKKGEGPRSEALTFETPEGVPGPPLTLTLDSPSETEMTLCWTPPGQPNGVLVGYLLQYQESEHFSTLPIKKKKKKQGSCCASADGSKWKKTEKVNSSQSFYQLQGLTPGSHYLLRFIYNNETFYKTDIETEGTGTMRVTEMQPSFATQGWFIGVVSAIGLLLLILLILCFIKRSKGGKYSVKDKEEGPMDSEARPMKDETFGEYSDLEEKRTASQPSLCEGSKLCSEDNLDYNGSSAMTTELNMDESLASQISRPSGGPEGFHGLPDNSPLNPTSFSPATNGVPNSVTILD</sequence>
<name>A0A3Q0T1U1_AMPCI</name>
<feature type="domain" description="Fibronectin type-III" evidence="20">
    <location>
        <begin position="821"/>
        <end position="937"/>
    </location>
</feature>
<evidence type="ECO:0000256" key="17">
    <source>
        <dbReference type="SAM" id="MobiDB-lite"/>
    </source>
</evidence>
<comment type="subcellular location">
    <subcellularLocation>
        <location evidence="1">Cell membrane</location>
        <topology evidence="1">Single-pass type I membrane protein</topology>
    </subcellularLocation>
    <subcellularLocation>
        <location evidence="2">Cell projection</location>
        <location evidence="2">Growth cone</location>
    </subcellularLocation>
</comment>
<dbReference type="FunFam" id="2.60.40.10:FF:002563">
    <property type="entry name" value="Neural cell adhesion molecule L1"/>
    <property type="match status" value="1"/>
</dbReference>
<evidence type="ECO:0000256" key="15">
    <source>
        <dbReference type="ARBA" id="ARBA00060042"/>
    </source>
</evidence>
<feature type="domain" description="Ig-like" evidence="19">
    <location>
        <begin position="1"/>
        <end position="89"/>
    </location>
</feature>
<feature type="region of interest" description="Disordered" evidence="17">
    <location>
        <begin position="1045"/>
        <end position="1089"/>
    </location>
</feature>
<dbReference type="SUPFAM" id="SSF49265">
    <property type="entry name" value="Fibronectin type III"/>
    <property type="match status" value="2"/>
</dbReference>
<evidence type="ECO:0000256" key="13">
    <source>
        <dbReference type="ARBA" id="ARBA00023273"/>
    </source>
</evidence>
<feature type="domain" description="Ig-like" evidence="19">
    <location>
        <begin position="290"/>
        <end position="378"/>
    </location>
</feature>
<dbReference type="InterPro" id="IPR013783">
    <property type="entry name" value="Ig-like_fold"/>
</dbReference>
<dbReference type="InterPro" id="IPR003598">
    <property type="entry name" value="Ig_sub2"/>
</dbReference>
<dbReference type="Pfam" id="PF13927">
    <property type="entry name" value="Ig_3"/>
    <property type="match status" value="2"/>
</dbReference>
<keyword evidence="6" id="KW-0732">Signal</keyword>
<dbReference type="CDD" id="cd00063">
    <property type="entry name" value="FN3"/>
    <property type="match status" value="4"/>
</dbReference>
<evidence type="ECO:0000256" key="2">
    <source>
        <dbReference type="ARBA" id="ARBA00004624"/>
    </source>
</evidence>
<evidence type="ECO:0000256" key="3">
    <source>
        <dbReference type="ARBA" id="ARBA00008588"/>
    </source>
</evidence>
<dbReference type="PANTHER" id="PTHR44170">
    <property type="entry name" value="PROTEIN SIDEKICK"/>
    <property type="match status" value="1"/>
</dbReference>
<dbReference type="InterPro" id="IPR036179">
    <property type="entry name" value="Ig-like_dom_sf"/>
</dbReference>
<dbReference type="FunFam" id="2.60.40.10:FF:000028">
    <property type="entry name" value="Neuronal cell adhesion molecule"/>
    <property type="match status" value="1"/>
</dbReference>
<dbReference type="GO" id="GO:0005886">
    <property type="term" value="C:plasma membrane"/>
    <property type="evidence" value="ECO:0007669"/>
    <property type="project" value="UniProtKB-SubCell"/>
</dbReference>
<dbReference type="GO" id="GO:0030426">
    <property type="term" value="C:growth cone"/>
    <property type="evidence" value="ECO:0007669"/>
    <property type="project" value="UniProtKB-SubCell"/>
</dbReference>
<evidence type="ECO:0000259" key="20">
    <source>
        <dbReference type="PROSITE" id="PS50853"/>
    </source>
</evidence>
<evidence type="ECO:0000256" key="8">
    <source>
        <dbReference type="ARBA" id="ARBA00022889"/>
    </source>
</evidence>
<feature type="domain" description="Ig-like" evidence="19">
    <location>
        <begin position="104"/>
        <end position="182"/>
    </location>
</feature>
<feature type="region of interest" description="Disordered" evidence="17">
    <location>
        <begin position="597"/>
        <end position="624"/>
    </location>
</feature>
<evidence type="ECO:0000259" key="19">
    <source>
        <dbReference type="PROSITE" id="PS50835"/>
    </source>
</evidence>
<feature type="compositionally biased region" description="Basic and acidic residues" evidence="17">
    <location>
        <begin position="978"/>
        <end position="997"/>
    </location>
</feature>
<dbReference type="InterPro" id="IPR036116">
    <property type="entry name" value="FN3_sf"/>
</dbReference>
<dbReference type="SUPFAM" id="SSF48726">
    <property type="entry name" value="Immunoglobulin"/>
    <property type="match status" value="5"/>
</dbReference>
<dbReference type="InterPro" id="IPR026966">
    <property type="entry name" value="Neurofascin/L1/NrCAM_C"/>
</dbReference>
<dbReference type="Ensembl" id="ENSACIT00000030811.1">
    <property type="protein sequence ID" value="ENSACIP00000030023.1"/>
    <property type="gene ID" value="ENSACIG00000023139.1"/>
</dbReference>
<evidence type="ECO:0000256" key="14">
    <source>
        <dbReference type="ARBA" id="ARBA00023319"/>
    </source>
</evidence>
<feature type="domain" description="Ig-like" evidence="19">
    <location>
        <begin position="197"/>
        <end position="285"/>
    </location>
</feature>
<reference evidence="21" key="1">
    <citation type="submission" date="2025-08" db="UniProtKB">
        <authorList>
            <consortium name="Ensembl"/>
        </authorList>
    </citation>
    <scope>IDENTIFICATION</scope>
</reference>
<evidence type="ECO:0000256" key="9">
    <source>
        <dbReference type="ARBA" id="ARBA00022989"/>
    </source>
</evidence>
<dbReference type="FunFam" id="2.60.40.10:FF:000057">
    <property type="entry name" value="neural cell adhesion molecule L1"/>
    <property type="match status" value="1"/>
</dbReference>
<keyword evidence="22" id="KW-1185">Reference proteome</keyword>
<dbReference type="FunFam" id="2.60.40.10:FF:000078">
    <property type="entry name" value="Neuronal cell adhesion molecule"/>
    <property type="match status" value="1"/>
</dbReference>